<dbReference type="FunFam" id="3.30.2290.10:FF:000003">
    <property type="entry name" value="Zinc-dependent protease, TldD/PmbA family"/>
    <property type="match status" value="1"/>
</dbReference>
<dbReference type="PANTHER" id="PTHR30624">
    <property type="entry name" value="UNCHARACTERIZED PROTEIN TLDD AND PMBA"/>
    <property type="match status" value="1"/>
</dbReference>
<dbReference type="InterPro" id="IPR045569">
    <property type="entry name" value="Metalloprtase-TldD/E_C"/>
</dbReference>
<dbReference type="PANTHER" id="PTHR30624:SF4">
    <property type="entry name" value="METALLOPROTEASE TLDD"/>
    <property type="match status" value="1"/>
</dbReference>
<dbReference type="Pfam" id="PF01523">
    <property type="entry name" value="PmbA_TldD_1st"/>
    <property type="match status" value="1"/>
</dbReference>
<comment type="caution">
    <text evidence="8">The sequence shown here is derived from an EMBL/GenBank/DDBJ whole genome shotgun (WGS) entry which is preliminary data.</text>
</comment>
<evidence type="ECO:0000259" key="5">
    <source>
        <dbReference type="Pfam" id="PF01523"/>
    </source>
</evidence>
<accession>A0A562V7N2</accession>
<sequence length="460" mass="48229">MLDTFDIGRILRQALAGGGEFADIYFEEGTATLISCEDGKIEKVLATTDRGVGIRVISDLRTAYAYTNEVTEVSLLDLARTVSSAVQGNAFTSPIAMGTRQTGVAMPIAIPPSTVPLLDKVAQVSRADQAARGLDARVRQVMSVYRDGVARIQTANSFGEFTESERTGTLFVAQVVAADNDVIQTGYETLGGCRGFDLFNEKSPEEIALAAARRAVMMLSARKAPGGLMPVVLSSEAGGTMVHEAVGHGLEADLVQSGVSVYRGKVGEQVASPLVTVIDDATIPYARGSFPFDSEGVAGQKTVLVENGILKGYLYDRLTAMKDGCASTGNGRRESYHAKPIVRMTNTLITPGSTPPEEIVRSVASGLFVRKMGGGQVNTVTGDFMFEVSEGYLIENGQLGEPVRGATMTGNGPEVLKKISMVGTDLGFGIGTCGKDGQGVPVADAQPTLLIDGITVGGAA</sequence>
<dbReference type="EMBL" id="VLLN01000033">
    <property type="protein sequence ID" value="TWJ13904.1"/>
    <property type="molecule type" value="Genomic_DNA"/>
</dbReference>
<keyword evidence="4" id="KW-0482">Metalloprotease</keyword>
<dbReference type="OrthoDB" id="9803618at2"/>
<dbReference type="Pfam" id="PF19290">
    <property type="entry name" value="PmbA_TldD_2nd"/>
    <property type="match status" value="1"/>
</dbReference>
<comment type="similarity">
    <text evidence="1">Belongs to the peptidase U62 family.</text>
</comment>
<keyword evidence="3" id="KW-0378">Hydrolase</keyword>
<dbReference type="AlphaFoldDB" id="A0A562V7N2"/>
<dbReference type="InterPro" id="IPR025502">
    <property type="entry name" value="TldD"/>
</dbReference>
<organism evidence="8 9">
    <name type="scientific">Geobacter argillaceus</name>
    <dbReference type="NCBI Taxonomy" id="345631"/>
    <lineage>
        <taxon>Bacteria</taxon>
        <taxon>Pseudomonadati</taxon>
        <taxon>Thermodesulfobacteriota</taxon>
        <taxon>Desulfuromonadia</taxon>
        <taxon>Geobacterales</taxon>
        <taxon>Geobacteraceae</taxon>
        <taxon>Geobacter</taxon>
    </lineage>
</organism>
<dbReference type="Gene3D" id="3.30.2290.10">
    <property type="entry name" value="PmbA/TldD superfamily"/>
    <property type="match status" value="1"/>
</dbReference>
<dbReference type="InterPro" id="IPR036059">
    <property type="entry name" value="TldD/PmbA_sf"/>
</dbReference>
<gene>
    <name evidence="8" type="ORF">JN12_03621</name>
</gene>
<evidence type="ECO:0000259" key="6">
    <source>
        <dbReference type="Pfam" id="PF19289"/>
    </source>
</evidence>
<dbReference type="PIRSF" id="PIRSF004919">
    <property type="entry name" value="TldD"/>
    <property type="match status" value="1"/>
</dbReference>
<dbReference type="GO" id="GO:0006508">
    <property type="term" value="P:proteolysis"/>
    <property type="evidence" value="ECO:0007669"/>
    <property type="project" value="UniProtKB-KW"/>
</dbReference>
<dbReference type="InterPro" id="IPR035068">
    <property type="entry name" value="TldD/PmbA_N"/>
</dbReference>
<dbReference type="GO" id="GO:0008237">
    <property type="term" value="F:metallopeptidase activity"/>
    <property type="evidence" value="ECO:0007669"/>
    <property type="project" value="UniProtKB-KW"/>
</dbReference>
<evidence type="ECO:0000256" key="2">
    <source>
        <dbReference type="ARBA" id="ARBA00022670"/>
    </source>
</evidence>
<evidence type="ECO:0000256" key="3">
    <source>
        <dbReference type="ARBA" id="ARBA00022801"/>
    </source>
</evidence>
<evidence type="ECO:0000256" key="4">
    <source>
        <dbReference type="ARBA" id="ARBA00023049"/>
    </source>
</evidence>
<evidence type="ECO:0000313" key="8">
    <source>
        <dbReference type="EMBL" id="TWJ13904.1"/>
    </source>
</evidence>
<reference evidence="8 9" key="1">
    <citation type="submission" date="2019-07" db="EMBL/GenBank/DDBJ databases">
        <title>Genomic Encyclopedia of Archaeal and Bacterial Type Strains, Phase II (KMG-II): from individual species to whole genera.</title>
        <authorList>
            <person name="Goeker M."/>
        </authorList>
    </citation>
    <scope>NUCLEOTIDE SEQUENCE [LARGE SCALE GENOMIC DNA]</scope>
    <source>
        <strain evidence="8 9">ATCC BAA-1139</strain>
    </source>
</reference>
<proteinExistence type="inferred from homology"/>
<dbReference type="GO" id="GO:0005829">
    <property type="term" value="C:cytosol"/>
    <property type="evidence" value="ECO:0007669"/>
    <property type="project" value="TreeGrafter"/>
</dbReference>
<name>A0A562V7N2_9BACT</name>
<keyword evidence="2" id="KW-0645">Protease</keyword>
<keyword evidence="9" id="KW-1185">Reference proteome</keyword>
<dbReference type="Proteomes" id="UP000319449">
    <property type="component" value="Unassembled WGS sequence"/>
</dbReference>
<dbReference type="InterPro" id="IPR002510">
    <property type="entry name" value="Metalloprtase-TldD/E_N"/>
</dbReference>
<feature type="domain" description="Metalloprotease TldD/E C-terminal" evidence="6">
    <location>
        <begin position="227"/>
        <end position="458"/>
    </location>
</feature>
<dbReference type="Pfam" id="PF19289">
    <property type="entry name" value="PmbA_TldD_3rd"/>
    <property type="match status" value="1"/>
</dbReference>
<dbReference type="InterPro" id="IPR045570">
    <property type="entry name" value="Metalloprtase-TldD/E_cen_dom"/>
</dbReference>
<feature type="domain" description="Metalloprotease TldD/E central" evidence="7">
    <location>
        <begin position="111"/>
        <end position="219"/>
    </location>
</feature>
<evidence type="ECO:0000256" key="1">
    <source>
        <dbReference type="ARBA" id="ARBA00005836"/>
    </source>
</evidence>
<evidence type="ECO:0000259" key="7">
    <source>
        <dbReference type="Pfam" id="PF19290"/>
    </source>
</evidence>
<evidence type="ECO:0000313" key="9">
    <source>
        <dbReference type="Proteomes" id="UP000319449"/>
    </source>
</evidence>
<dbReference type="RefSeq" id="WP_145025389.1">
    <property type="nucleotide sequence ID" value="NZ_VLLN01000033.1"/>
</dbReference>
<feature type="domain" description="Metalloprotease TldD/E N-terminal" evidence="5">
    <location>
        <begin position="22"/>
        <end position="86"/>
    </location>
</feature>
<dbReference type="InterPro" id="IPR051463">
    <property type="entry name" value="Peptidase_U62_metallo"/>
</dbReference>
<dbReference type="SUPFAM" id="SSF111283">
    <property type="entry name" value="Putative modulator of DNA gyrase, PmbA/TldD"/>
    <property type="match status" value="1"/>
</dbReference>
<protein>
    <submittedName>
        <fullName evidence="8">Microcin-processing peptidase 2</fullName>
    </submittedName>
</protein>